<keyword evidence="1" id="KW-1133">Transmembrane helix</keyword>
<dbReference type="Proteomes" id="UP000642748">
    <property type="component" value="Unassembled WGS sequence"/>
</dbReference>
<comment type="caution">
    <text evidence="2">The sequence shown here is derived from an EMBL/GenBank/DDBJ whole genome shotgun (WGS) entry which is preliminary data.</text>
</comment>
<name>A0A8J3R3D4_9ACTN</name>
<dbReference type="Pfam" id="PF12277">
    <property type="entry name" value="DUF3618"/>
    <property type="match status" value="1"/>
</dbReference>
<protein>
    <recommendedName>
        <fullName evidence="4">DUF3618 domain-containing protein</fullName>
    </recommendedName>
</protein>
<evidence type="ECO:0000256" key="1">
    <source>
        <dbReference type="SAM" id="Phobius"/>
    </source>
</evidence>
<proteinExistence type="predicted"/>
<dbReference type="InterPro" id="IPR022062">
    <property type="entry name" value="DUF3618"/>
</dbReference>
<keyword evidence="3" id="KW-1185">Reference proteome</keyword>
<feature type="transmembrane region" description="Helical" evidence="1">
    <location>
        <begin position="90"/>
        <end position="110"/>
    </location>
</feature>
<dbReference type="AlphaFoldDB" id="A0A8J3R3D4"/>
<reference evidence="2" key="1">
    <citation type="submission" date="2021-01" db="EMBL/GenBank/DDBJ databases">
        <title>Whole genome shotgun sequence of Rugosimonospora africana NBRC 104875.</title>
        <authorList>
            <person name="Komaki H."/>
            <person name="Tamura T."/>
        </authorList>
    </citation>
    <scope>NUCLEOTIDE SEQUENCE</scope>
    <source>
        <strain evidence="2">NBRC 104875</strain>
    </source>
</reference>
<keyword evidence="1" id="KW-0472">Membrane</keyword>
<sequence length="114" mass="12168">MSAEGGLDPASLSLDHRRAALRAEIEQTRAALGETVSALAAKADVKARAQDKADEVKARMRGVAQNRYSDLAYRVGRSRERVSGTVGSRWPLLIGAAAGLVVLAAGLTIWRRRG</sequence>
<dbReference type="RefSeq" id="WP_203924477.1">
    <property type="nucleotide sequence ID" value="NZ_BONZ01000115.1"/>
</dbReference>
<evidence type="ECO:0000313" key="3">
    <source>
        <dbReference type="Proteomes" id="UP000642748"/>
    </source>
</evidence>
<keyword evidence="1" id="KW-0812">Transmembrane</keyword>
<organism evidence="2 3">
    <name type="scientific">Rugosimonospora africana</name>
    <dbReference type="NCBI Taxonomy" id="556532"/>
    <lineage>
        <taxon>Bacteria</taxon>
        <taxon>Bacillati</taxon>
        <taxon>Actinomycetota</taxon>
        <taxon>Actinomycetes</taxon>
        <taxon>Micromonosporales</taxon>
        <taxon>Micromonosporaceae</taxon>
        <taxon>Rugosimonospora</taxon>
    </lineage>
</organism>
<accession>A0A8J3R3D4</accession>
<evidence type="ECO:0000313" key="2">
    <source>
        <dbReference type="EMBL" id="GIH21074.1"/>
    </source>
</evidence>
<evidence type="ECO:0008006" key="4">
    <source>
        <dbReference type="Google" id="ProtNLM"/>
    </source>
</evidence>
<gene>
    <name evidence="2" type="ORF">Raf01_92460</name>
</gene>
<dbReference type="EMBL" id="BONZ01000115">
    <property type="protein sequence ID" value="GIH21074.1"/>
    <property type="molecule type" value="Genomic_DNA"/>
</dbReference>